<reference evidence="1" key="3">
    <citation type="journal article" date="2017" name="Nature">
        <title>Genome sequence of the progenitor of the wheat D genome Aegilops tauschii.</title>
        <authorList>
            <person name="Luo M.C."/>
            <person name="Gu Y.Q."/>
            <person name="Puiu D."/>
            <person name="Wang H."/>
            <person name="Twardziok S.O."/>
            <person name="Deal K.R."/>
            <person name="Huo N."/>
            <person name="Zhu T."/>
            <person name="Wang L."/>
            <person name="Wang Y."/>
            <person name="McGuire P.E."/>
            <person name="Liu S."/>
            <person name="Long H."/>
            <person name="Ramasamy R.K."/>
            <person name="Rodriguez J.C."/>
            <person name="Van S.L."/>
            <person name="Yuan L."/>
            <person name="Wang Z."/>
            <person name="Xia Z."/>
            <person name="Xiao L."/>
            <person name="Anderson O.D."/>
            <person name="Ouyang S."/>
            <person name="Liang Y."/>
            <person name="Zimin A.V."/>
            <person name="Pertea G."/>
            <person name="Qi P."/>
            <person name="Bennetzen J.L."/>
            <person name="Dai X."/>
            <person name="Dawson M.W."/>
            <person name="Muller H.G."/>
            <person name="Kugler K."/>
            <person name="Rivarola-Duarte L."/>
            <person name="Spannagl M."/>
            <person name="Mayer K.F.X."/>
            <person name="Lu F.H."/>
            <person name="Bevan M.W."/>
            <person name="Leroy P."/>
            <person name="Li P."/>
            <person name="You F.M."/>
            <person name="Sun Q."/>
            <person name="Liu Z."/>
            <person name="Lyons E."/>
            <person name="Wicker T."/>
            <person name="Salzberg S.L."/>
            <person name="Devos K.M."/>
            <person name="Dvorak J."/>
        </authorList>
    </citation>
    <scope>NUCLEOTIDE SEQUENCE [LARGE SCALE GENOMIC DNA]</scope>
    <source>
        <strain evidence="1">cv. AL8/78</strain>
    </source>
</reference>
<name>A0A453P8G5_AEGTS</name>
<dbReference type="Gramene" id="AET6Gv20644300.5">
    <property type="protein sequence ID" value="AET6Gv20644300.5"/>
    <property type="gene ID" value="AET6Gv20644300"/>
</dbReference>
<protein>
    <submittedName>
        <fullName evidence="1">Uncharacterized protein</fullName>
    </submittedName>
</protein>
<reference evidence="1" key="4">
    <citation type="submission" date="2019-03" db="UniProtKB">
        <authorList>
            <consortium name="EnsemblPlants"/>
        </authorList>
    </citation>
    <scope>IDENTIFICATION</scope>
</reference>
<dbReference type="Proteomes" id="UP000015105">
    <property type="component" value="Chromosome 6D"/>
</dbReference>
<dbReference type="EnsemblPlants" id="AET6Gv20644300.5">
    <property type="protein sequence ID" value="AET6Gv20644300.5"/>
    <property type="gene ID" value="AET6Gv20644300"/>
</dbReference>
<dbReference type="AlphaFoldDB" id="A0A453P8G5"/>
<organism evidence="1 2">
    <name type="scientific">Aegilops tauschii subsp. strangulata</name>
    <name type="common">Goatgrass</name>
    <dbReference type="NCBI Taxonomy" id="200361"/>
    <lineage>
        <taxon>Eukaryota</taxon>
        <taxon>Viridiplantae</taxon>
        <taxon>Streptophyta</taxon>
        <taxon>Embryophyta</taxon>
        <taxon>Tracheophyta</taxon>
        <taxon>Spermatophyta</taxon>
        <taxon>Magnoliopsida</taxon>
        <taxon>Liliopsida</taxon>
        <taxon>Poales</taxon>
        <taxon>Poaceae</taxon>
        <taxon>BOP clade</taxon>
        <taxon>Pooideae</taxon>
        <taxon>Triticodae</taxon>
        <taxon>Triticeae</taxon>
        <taxon>Triticinae</taxon>
        <taxon>Aegilops</taxon>
    </lineage>
</organism>
<proteinExistence type="predicted"/>
<reference evidence="2" key="2">
    <citation type="journal article" date="2017" name="Nat. Plants">
        <title>The Aegilops tauschii genome reveals multiple impacts of transposons.</title>
        <authorList>
            <person name="Zhao G."/>
            <person name="Zou C."/>
            <person name="Li K."/>
            <person name="Wang K."/>
            <person name="Li T."/>
            <person name="Gao L."/>
            <person name="Zhang X."/>
            <person name="Wang H."/>
            <person name="Yang Z."/>
            <person name="Liu X."/>
            <person name="Jiang W."/>
            <person name="Mao L."/>
            <person name="Kong X."/>
            <person name="Jiao Y."/>
            <person name="Jia J."/>
        </authorList>
    </citation>
    <scope>NUCLEOTIDE SEQUENCE [LARGE SCALE GENOMIC DNA]</scope>
    <source>
        <strain evidence="2">cv. AL8/78</strain>
    </source>
</reference>
<evidence type="ECO:0000313" key="1">
    <source>
        <dbReference type="EnsemblPlants" id="AET6Gv20644300.5"/>
    </source>
</evidence>
<keyword evidence="2" id="KW-1185">Reference proteome</keyword>
<reference evidence="2" key="1">
    <citation type="journal article" date="2014" name="Science">
        <title>Ancient hybridizations among the ancestral genomes of bread wheat.</title>
        <authorList>
            <consortium name="International Wheat Genome Sequencing Consortium,"/>
            <person name="Marcussen T."/>
            <person name="Sandve S.R."/>
            <person name="Heier L."/>
            <person name="Spannagl M."/>
            <person name="Pfeifer M."/>
            <person name="Jakobsen K.S."/>
            <person name="Wulff B.B."/>
            <person name="Steuernagel B."/>
            <person name="Mayer K.F."/>
            <person name="Olsen O.A."/>
        </authorList>
    </citation>
    <scope>NUCLEOTIDE SEQUENCE [LARGE SCALE GENOMIC DNA]</scope>
    <source>
        <strain evidence="2">cv. AL8/78</strain>
    </source>
</reference>
<accession>A0A453P8G5</accession>
<evidence type="ECO:0000313" key="2">
    <source>
        <dbReference type="Proteomes" id="UP000015105"/>
    </source>
</evidence>
<sequence>MDPTGLGRFPKTHHVASTDVSVLTPVQNGRNTTPFRFSWGIEREKATRGSCTFLFIVFDSISVKKRLVLTSA</sequence>
<reference evidence="1" key="5">
    <citation type="journal article" date="2021" name="G3 (Bethesda)">
        <title>Aegilops tauschii genome assembly Aet v5.0 features greater sequence contiguity and improved annotation.</title>
        <authorList>
            <person name="Wang L."/>
            <person name="Zhu T."/>
            <person name="Rodriguez J.C."/>
            <person name="Deal K.R."/>
            <person name="Dubcovsky J."/>
            <person name="McGuire P.E."/>
            <person name="Lux T."/>
            <person name="Spannagl M."/>
            <person name="Mayer K.F.X."/>
            <person name="Baldrich P."/>
            <person name="Meyers B.C."/>
            <person name="Huo N."/>
            <person name="Gu Y.Q."/>
            <person name="Zhou H."/>
            <person name="Devos K.M."/>
            <person name="Bennetzen J.L."/>
            <person name="Unver T."/>
            <person name="Budak H."/>
            <person name="Gulick P.J."/>
            <person name="Galiba G."/>
            <person name="Kalapos B."/>
            <person name="Nelson D.R."/>
            <person name="Li P."/>
            <person name="You F.M."/>
            <person name="Luo M.C."/>
            <person name="Dvorak J."/>
        </authorList>
    </citation>
    <scope>NUCLEOTIDE SEQUENCE [LARGE SCALE GENOMIC DNA]</scope>
    <source>
        <strain evidence="1">cv. AL8/78</strain>
    </source>
</reference>